<dbReference type="SUPFAM" id="SSF56300">
    <property type="entry name" value="Metallo-dependent phosphatases"/>
    <property type="match status" value="1"/>
</dbReference>
<dbReference type="PANTHER" id="PTHR11575">
    <property type="entry name" value="5'-NUCLEOTIDASE-RELATED"/>
    <property type="match status" value="1"/>
</dbReference>
<comment type="caution">
    <text evidence="1">The sequence shown here is derived from an EMBL/GenBank/DDBJ whole genome shotgun (WGS) entry which is preliminary data.</text>
</comment>
<dbReference type="InterPro" id="IPR006179">
    <property type="entry name" value="5_nucleotidase/apyrase"/>
</dbReference>
<accession>X1ND16</accession>
<dbReference type="InterPro" id="IPR029052">
    <property type="entry name" value="Metallo-depent_PP-like"/>
</dbReference>
<dbReference type="Gene3D" id="3.60.21.10">
    <property type="match status" value="1"/>
</dbReference>
<name>X1ND16_9ZZZZ</name>
<protein>
    <recommendedName>
        <fullName evidence="2">Calcineurin-like phosphoesterase domain-containing protein</fullName>
    </recommendedName>
</protein>
<dbReference type="AlphaFoldDB" id="X1ND16"/>
<reference evidence="1" key="1">
    <citation type="journal article" date="2014" name="Front. Microbiol.">
        <title>High frequency of phylogenetically diverse reductive dehalogenase-homologous genes in deep subseafloor sedimentary metagenomes.</title>
        <authorList>
            <person name="Kawai M."/>
            <person name="Futagami T."/>
            <person name="Toyoda A."/>
            <person name="Takaki Y."/>
            <person name="Nishi S."/>
            <person name="Hori S."/>
            <person name="Arai W."/>
            <person name="Tsubouchi T."/>
            <person name="Morono Y."/>
            <person name="Uchiyama I."/>
            <person name="Ito T."/>
            <person name="Fujiyama A."/>
            <person name="Inagaki F."/>
            <person name="Takami H."/>
        </authorList>
    </citation>
    <scope>NUCLEOTIDE SEQUENCE</scope>
    <source>
        <strain evidence="1">Expedition CK06-06</strain>
    </source>
</reference>
<organism evidence="1">
    <name type="scientific">marine sediment metagenome</name>
    <dbReference type="NCBI Taxonomy" id="412755"/>
    <lineage>
        <taxon>unclassified sequences</taxon>
        <taxon>metagenomes</taxon>
        <taxon>ecological metagenomes</taxon>
    </lineage>
</organism>
<proteinExistence type="predicted"/>
<dbReference type="EMBL" id="BARV01017559">
    <property type="protein sequence ID" value="GAI24710.1"/>
    <property type="molecule type" value="Genomic_DNA"/>
</dbReference>
<dbReference type="GO" id="GO:0016787">
    <property type="term" value="F:hydrolase activity"/>
    <property type="evidence" value="ECO:0007669"/>
    <property type="project" value="InterPro"/>
</dbReference>
<dbReference type="GO" id="GO:0009166">
    <property type="term" value="P:nucleotide catabolic process"/>
    <property type="evidence" value="ECO:0007669"/>
    <property type="project" value="InterPro"/>
</dbReference>
<sequence>MFTNDFHGYLETDYNGRGGSAYMAGVINSIRDELGEESVLLLDAGDIYLGAAPISQLLLGESAIDIYNMLGYDVACYGNHEFDKGQDVLISRTQQSNFPWLGANIVLSGTEWDTPAWSQPYVIKTVGPAGNEVDLGILGLVTDETPEVTLKGTTEGLVFKDLTDTILHYYDEVKDQSDALIIIAHMGTEDSGPY</sequence>
<evidence type="ECO:0000313" key="1">
    <source>
        <dbReference type="EMBL" id="GAI24710.1"/>
    </source>
</evidence>
<evidence type="ECO:0008006" key="2">
    <source>
        <dbReference type="Google" id="ProtNLM"/>
    </source>
</evidence>
<dbReference type="GO" id="GO:0030288">
    <property type="term" value="C:outer membrane-bounded periplasmic space"/>
    <property type="evidence" value="ECO:0007669"/>
    <property type="project" value="TreeGrafter"/>
</dbReference>
<feature type="non-terminal residue" evidence="1">
    <location>
        <position position="194"/>
    </location>
</feature>
<gene>
    <name evidence="1" type="ORF">S06H3_29893</name>
</gene>
<dbReference type="PANTHER" id="PTHR11575:SF24">
    <property type="entry name" value="5'-NUCLEOTIDASE"/>
    <property type="match status" value="1"/>
</dbReference>